<evidence type="ECO:0000313" key="3">
    <source>
        <dbReference type="Proteomes" id="UP001165190"/>
    </source>
</evidence>
<gene>
    <name evidence="2" type="ORF">HRI_004092200</name>
</gene>
<proteinExistence type="predicted"/>
<feature type="compositionally biased region" description="Basic residues" evidence="1">
    <location>
        <begin position="1"/>
        <end position="12"/>
    </location>
</feature>
<accession>A0A9W7IYF6</accession>
<keyword evidence="3" id="KW-1185">Reference proteome</keyword>
<name>A0A9W7IYF6_HIBTR</name>
<protein>
    <submittedName>
        <fullName evidence="2">Uncharacterized protein</fullName>
    </submittedName>
</protein>
<evidence type="ECO:0000313" key="2">
    <source>
        <dbReference type="EMBL" id="GMJ04230.1"/>
    </source>
</evidence>
<evidence type="ECO:0000256" key="1">
    <source>
        <dbReference type="SAM" id="MobiDB-lite"/>
    </source>
</evidence>
<feature type="region of interest" description="Disordered" evidence="1">
    <location>
        <begin position="1"/>
        <end position="22"/>
    </location>
</feature>
<comment type="caution">
    <text evidence="2">The sequence shown here is derived from an EMBL/GenBank/DDBJ whole genome shotgun (WGS) entry which is preliminary data.</text>
</comment>
<dbReference type="Proteomes" id="UP001165190">
    <property type="component" value="Unassembled WGS sequence"/>
</dbReference>
<dbReference type="AlphaFoldDB" id="A0A9W7IYF6"/>
<dbReference type="EMBL" id="BSYR01000038">
    <property type="protein sequence ID" value="GMJ04230.1"/>
    <property type="molecule type" value="Genomic_DNA"/>
</dbReference>
<reference evidence="2" key="1">
    <citation type="submission" date="2023-05" db="EMBL/GenBank/DDBJ databases">
        <title>Genome and transcriptome analyses reveal genes involved in the formation of fine ridges on petal epidermal cells in Hibiscus trionum.</title>
        <authorList>
            <person name="Koshimizu S."/>
            <person name="Masuda S."/>
            <person name="Ishii T."/>
            <person name="Shirasu K."/>
            <person name="Hoshino A."/>
            <person name="Arita M."/>
        </authorList>
    </citation>
    <scope>NUCLEOTIDE SEQUENCE</scope>
    <source>
        <strain evidence="2">Hamamatsu line</strain>
    </source>
</reference>
<organism evidence="2 3">
    <name type="scientific">Hibiscus trionum</name>
    <name type="common">Flower of an hour</name>
    <dbReference type="NCBI Taxonomy" id="183268"/>
    <lineage>
        <taxon>Eukaryota</taxon>
        <taxon>Viridiplantae</taxon>
        <taxon>Streptophyta</taxon>
        <taxon>Embryophyta</taxon>
        <taxon>Tracheophyta</taxon>
        <taxon>Spermatophyta</taxon>
        <taxon>Magnoliopsida</taxon>
        <taxon>eudicotyledons</taxon>
        <taxon>Gunneridae</taxon>
        <taxon>Pentapetalae</taxon>
        <taxon>rosids</taxon>
        <taxon>malvids</taxon>
        <taxon>Malvales</taxon>
        <taxon>Malvaceae</taxon>
        <taxon>Malvoideae</taxon>
        <taxon>Hibiscus</taxon>
    </lineage>
</organism>
<sequence length="114" mass="12719">MVETRKRGRKPKAPASTTETMDLEYTNAAQNDGFIAKNNVVSTDAANNDVNNPPQHKGAEGDIGTLGWGIWRIRRHRKYILVMRHLVTTVAISKLSPNLSGTKKHFGFIKFISN</sequence>